<name>A0A2M8KWQ0_9BACT</name>
<evidence type="ECO:0000313" key="2">
    <source>
        <dbReference type="Proteomes" id="UP000229098"/>
    </source>
</evidence>
<organism evidence="1 2">
    <name type="scientific">Candidatus Ryanbacteria bacterium CG10_big_fil_rev_8_21_14_0_10_43_42</name>
    <dbReference type="NCBI Taxonomy" id="1974864"/>
    <lineage>
        <taxon>Bacteria</taxon>
        <taxon>Candidatus Ryaniibacteriota</taxon>
    </lineage>
</organism>
<protein>
    <submittedName>
        <fullName evidence="1">Uncharacterized protein</fullName>
    </submittedName>
</protein>
<dbReference type="AlphaFoldDB" id="A0A2M8KWQ0"/>
<proteinExistence type="predicted"/>
<evidence type="ECO:0000313" key="1">
    <source>
        <dbReference type="EMBL" id="PJE64303.1"/>
    </source>
</evidence>
<sequence>MSQEKKPLFSLYDFVTWSNRYPSELRERIVKKYGIGPFLVVGVRLKKEDEMEFSATVAEWVTIELPNGERREIDGGWFQKTSASSPAKKVMSEEDEQRIKELIKDHPLYFEVMLGEYLSLEPYAVVCEVLNAIFGGGFSDVGEYVRRNTNDIYQQFSINVANMREMEAAFKVIEKKIFLVEACILRPHDVSSYGE</sequence>
<dbReference type="Proteomes" id="UP000229098">
    <property type="component" value="Unassembled WGS sequence"/>
</dbReference>
<dbReference type="EMBL" id="PFEF01000006">
    <property type="protein sequence ID" value="PJE64303.1"/>
    <property type="molecule type" value="Genomic_DNA"/>
</dbReference>
<comment type="caution">
    <text evidence="1">The sequence shown here is derived from an EMBL/GenBank/DDBJ whole genome shotgun (WGS) entry which is preliminary data.</text>
</comment>
<gene>
    <name evidence="1" type="ORF">COU90_02530</name>
</gene>
<accession>A0A2M8KWQ0</accession>
<reference evidence="2" key="1">
    <citation type="submission" date="2017-09" db="EMBL/GenBank/DDBJ databases">
        <title>Depth-based differentiation of microbial function through sediment-hosted aquifers and enrichment of novel symbionts in the deep terrestrial subsurface.</title>
        <authorList>
            <person name="Probst A.J."/>
            <person name="Ladd B."/>
            <person name="Jarett J.K."/>
            <person name="Geller-Mcgrath D.E."/>
            <person name="Sieber C.M.K."/>
            <person name="Emerson J.B."/>
            <person name="Anantharaman K."/>
            <person name="Thomas B.C."/>
            <person name="Malmstrom R."/>
            <person name="Stieglmeier M."/>
            <person name="Klingl A."/>
            <person name="Woyke T."/>
            <person name="Ryan C.M."/>
            <person name="Banfield J.F."/>
        </authorList>
    </citation>
    <scope>NUCLEOTIDE SEQUENCE [LARGE SCALE GENOMIC DNA]</scope>
</reference>